<dbReference type="Proteomes" id="UP000828390">
    <property type="component" value="Unassembled WGS sequence"/>
</dbReference>
<dbReference type="PANTHER" id="PTHR46312:SF2">
    <property type="entry name" value="NUCLEOTIDE-BINDING OLIGOMERIZATION DOMAIN-CONTAINING PROTEIN 2-LIKE"/>
    <property type="match status" value="1"/>
</dbReference>
<dbReference type="InterPro" id="IPR027417">
    <property type="entry name" value="P-loop_NTPase"/>
</dbReference>
<accession>A0A9D4FN07</accession>
<gene>
    <name evidence="1" type="ORF">DPMN_154213</name>
</gene>
<comment type="caution">
    <text evidence="1">The sequence shown here is derived from an EMBL/GenBank/DDBJ whole genome shotgun (WGS) entry which is preliminary data.</text>
</comment>
<evidence type="ECO:0000313" key="2">
    <source>
        <dbReference type="Proteomes" id="UP000828390"/>
    </source>
</evidence>
<evidence type="ECO:0000313" key="1">
    <source>
        <dbReference type="EMBL" id="KAH3800579.1"/>
    </source>
</evidence>
<protein>
    <recommendedName>
        <fullName evidence="3">NACHT domain-containing protein</fullName>
    </recommendedName>
</protein>
<dbReference type="Gene3D" id="3.40.50.300">
    <property type="entry name" value="P-loop containing nucleotide triphosphate hydrolases"/>
    <property type="match status" value="1"/>
</dbReference>
<reference evidence="1" key="1">
    <citation type="journal article" date="2019" name="bioRxiv">
        <title>The Genome of the Zebra Mussel, Dreissena polymorpha: A Resource for Invasive Species Research.</title>
        <authorList>
            <person name="McCartney M.A."/>
            <person name="Auch B."/>
            <person name="Kono T."/>
            <person name="Mallez S."/>
            <person name="Zhang Y."/>
            <person name="Obille A."/>
            <person name="Becker A."/>
            <person name="Abrahante J.E."/>
            <person name="Garbe J."/>
            <person name="Badalamenti J.P."/>
            <person name="Herman A."/>
            <person name="Mangelson H."/>
            <person name="Liachko I."/>
            <person name="Sullivan S."/>
            <person name="Sone E.D."/>
            <person name="Koren S."/>
            <person name="Silverstein K.A.T."/>
            <person name="Beckman K.B."/>
            <person name="Gohl D.M."/>
        </authorList>
    </citation>
    <scope>NUCLEOTIDE SEQUENCE</scope>
    <source>
        <strain evidence="1">Duluth1</strain>
        <tissue evidence="1">Whole animal</tissue>
    </source>
</reference>
<organism evidence="1 2">
    <name type="scientific">Dreissena polymorpha</name>
    <name type="common">Zebra mussel</name>
    <name type="synonym">Mytilus polymorpha</name>
    <dbReference type="NCBI Taxonomy" id="45954"/>
    <lineage>
        <taxon>Eukaryota</taxon>
        <taxon>Metazoa</taxon>
        <taxon>Spiralia</taxon>
        <taxon>Lophotrochozoa</taxon>
        <taxon>Mollusca</taxon>
        <taxon>Bivalvia</taxon>
        <taxon>Autobranchia</taxon>
        <taxon>Heteroconchia</taxon>
        <taxon>Euheterodonta</taxon>
        <taxon>Imparidentia</taxon>
        <taxon>Neoheterodontei</taxon>
        <taxon>Myida</taxon>
        <taxon>Dreissenoidea</taxon>
        <taxon>Dreissenidae</taxon>
        <taxon>Dreissena</taxon>
    </lineage>
</organism>
<reference evidence="1" key="2">
    <citation type="submission" date="2020-11" db="EMBL/GenBank/DDBJ databases">
        <authorList>
            <person name="McCartney M.A."/>
            <person name="Auch B."/>
            <person name="Kono T."/>
            <person name="Mallez S."/>
            <person name="Becker A."/>
            <person name="Gohl D.M."/>
            <person name="Silverstein K.A.T."/>
            <person name="Koren S."/>
            <person name="Bechman K.B."/>
            <person name="Herman A."/>
            <person name="Abrahante J.E."/>
            <person name="Garbe J."/>
        </authorList>
    </citation>
    <scope>NUCLEOTIDE SEQUENCE</scope>
    <source>
        <strain evidence="1">Duluth1</strain>
        <tissue evidence="1">Whole animal</tissue>
    </source>
</reference>
<proteinExistence type="predicted"/>
<keyword evidence="2" id="KW-1185">Reference proteome</keyword>
<sequence length="1710" mass="193771">MQGEPGIGKSTCFAKLVLDWCEAVSPNITYEYRYTFSDVETLKEFGFVFYIDLRNSQGQTEVDKMIKMQIIDMIYAEDERCEFYHILQSIMTQELCIVAMDGLNEWVDPLNKHAVPEMVSSHRKCVELISTRPWKMTDELMKDSDIDKLLDIGGIIDSDELTKHMLRCLPNANQKTYTDFMTYVNERQLFQFLTSPWLQTMLVNLWMDDKALSGSLCELNCILLDRLFKKANGKQGYFIKENPIQCLSNTSYIEPQKEILDALGQAAFHFTLEKAVVFTKRELMIFLSEEQFQFCLNAGILTEKCSSTQSFQNSQISFLHETMQEFLAAYHIAHLMEDELPSALRKYNYNVLEMSQTFIYLCGLNIQIANKAIQLIISSDFFNDVNMGPSVYLKECVYHTKSLVFQKEKCQKENKQKFVNYESVSDRRCIDLFASFQRMLIAGYIEAKACRRNENDICIQYHDFIFNQYLNETESSVLKTILVINKADIRTLITEHKSLQTSEILTVIRASTHCLERVEIPATPELCYALHGSKIKELALIDDIDASLVSKVISSMYKLTFLKLKESSLKEEIHVPVTIQSVCLFQCECLLGVLQRFFVELSALKHETRIDLGQVKVIDCEVPVLRSYILECDMSNMTVSVNNGSIELYNLLRDTSIGCLKLETGNDLAVASDILPTLIKLKTLDLWGAYKSRCNFLLPASLQVISLQTVECSSESLCSLLTTLSSINHPVTCELWNVVVLSNNTPCGDASKTQVSDFRSEILSCDMSNITIVVEADSIELFEMLRDTSIGILDLQTSERVLQASNIIHTLHKLETLELSGNYMSRCNFQLPDSLKVVSLNKVECSSEWLCSLLITLSSLHRPVECELWNVVLQSKNKHCGDASETQVFDLRSELLSCDMSNTTIFVNTVSNELFEIFRDTSIGILDLQTSEYVSQASDIIPTLRKLKTLGLSGTYMSRFDLQLPDSLQCIILKNINCSSEWLFSLMFTLTCFQPNVTFEMWNIVLQSSNNSCDVASELLEEESFSTACGMLGFRTPESGPHASSIIAALDIWGTYMSRCDIRLPASLQCIRLHKVECLSEWICSLLTTLSSLHRPVTCVLLDVVLQSSNELCGAASETQVADLRSKLLSCDMSNINILLKTVSIELFEMLRDTCVRILDLNTSGSVSQLSDITPKLTKLGTLYVRGGIFMSRCDFKLPPTFQQICIASVECSSEWLCSLFITLFALHRPVSCILISVVLQSSTRSRDESSEPPVADLRSEMLSCDMSNITMSIHTVSMELFELVRDTSIGILDLHTSDCVSQASDIIPTLHKLRQLCIRGTYMIRCDFQLPASLNVITLLLVTCSSEWICSLLITLSSLHRPVTCELVNVVVQSSNKLCDAALETQVTDLRSKLLSCDMSNIWITVHTVSVELFEIVRYTSIGILHLLTCECVSQASDKFPTLSKLEKLYLSGTYISRCDFQLPASLQRISLQKVECSYEWLCSLLIMLSSIHRPVTCELIQAVLQSNNKPCIAALETRASDFRSEILSYDMSNIEMEVDNINKELFEILRDSSIGILTFRSSYFFSQASEILHTLKKLQRLNLWGTYVGQCDLMPISTLHCVSLQTGECSMEWLCELLIKLSLFNHPVHCEVMNFVLISQEDNLGGWRMPLLRSEMILRDMSNVILHIPNTYIDQYKDLCDANMKIVTFNRTQTTTITHNMQTRTSPR</sequence>
<dbReference type="PANTHER" id="PTHR46312">
    <property type="entry name" value="NACHT DOMAIN-CONTAINING PROTEIN"/>
    <property type="match status" value="1"/>
</dbReference>
<evidence type="ECO:0008006" key="3">
    <source>
        <dbReference type="Google" id="ProtNLM"/>
    </source>
</evidence>
<name>A0A9D4FN07_DREPO</name>
<dbReference type="EMBL" id="JAIWYP010000007">
    <property type="protein sequence ID" value="KAH3800579.1"/>
    <property type="molecule type" value="Genomic_DNA"/>
</dbReference>